<organism evidence="2 3">
    <name type="scientific">Streptomyces anandii</name>
    <dbReference type="NCBI Taxonomy" id="285454"/>
    <lineage>
        <taxon>Bacteria</taxon>
        <taxon>Bacillati</taxon>
        <taxon>Actinomycetota</taxon>
        <taxon>Actinomycetes</taxon>
        <taxon>Kitasatosporales</taxon>
        <taxon>Streptomycetaceae</taxon>
        <taxon>Streptomyces</taxon>
    </lineage>
</organism>
<evidence type="ECO:0000259" key="1">
    <source>
        <dbReference type="Pfam" id="PF04471"/>
    </source>
</evidence>
<reference evidence="2 3" key="1">
    <citation type="submission" date="2024-09" db="EMBL/GenBank/DDBJ databases">
        <title>The Natural Products Discovery Center: Release of the First 8490 Sequenced Strains for Exploring Actinobacteria Biosynthetic Diversity.</title>
        <authorList>
            <person name="Kalkreuter E."/>
            <person name="Kautsar S.A."/>
            <person name="Yang D."/>
            <person name="Bader C.D."/>
            <person name="Teijaro C.N."/>
            <person name="Fluegel L."/>
            <person name="Davis C.M."/>
            <person name="Simpson J.R."/>
            <person name="Lauterbach L."/>
            <person name="Steele A.D."/>
            <person name="Gui C."/>
            <person name="Meng S."/>
            <person name="Li G."/>
            <person name="Viehrig K."/>
            <person name="Ye F."/>
            <person name="Su P."/>
            <person name="Kiefer A.F."/>
            <person name="Nichols A."/>
            <person name="Cepeda A.J."/>
            <person name="Yan W."/>
            <person name="Fan B."/>
            <person name="Jiang Y."/>
            <person name="Adhikari A."/>
            <person name="Zheng C.-J."/>
            <person name="Schuster L."/>
            <person name="Cowan T.M."/>
            <person name="Smanski M.J."/>
            <person name="Chevrette M.G."/>
            <person name="De Carvalho L.P.S."/>
            <person name="Shen B."/>
        </authorList>
    </citation>
    <scope>NUCLEOTIDE SEQUENCE [LARGE SCALE GENOMIC DNA]</scope>
    <source>
        <strain evidence="2 3">NPDC059500</strain>
    </source>
</reference>
<protein>
    <submittedName>
        <fullName evidence="2">DUF6000 family protein</fullName>
    </submittedName>
</protein>
<comment type="caution">
    <text evidence="2">The sequence shown here is derived from an EMBL/GenBank/DDBJ whole genome shotgun (WGS) entry which is preliminary data.</text>
</comment>
<proteinExistence type="predicted"/>
<dbReference type="InterPro" id="IPR007560">
    <property type="entry name" value="Restrct_endonuc_IV_Mrr"/>
</dbReference>
<dbReference type="RefSeq" id="WP_381804705.1">
    <property type="nucleotide sequence ID" value="NZ_JBHYTS010000036.1"/>
</dbReference>
<gene>
    <name evidence="2" type="ORF">ACFW88_22230</name>
</gene>
<sequence length="427" mass="49339">MPSQHPEAIGYGHVVESYVTRTYGGLPRYLVLNGGRFLGPPVVAHHTLYPDMIADAAAINDEELEALLGYEWRSRLTAGWLIGVDRRERFRALISDLLLASEVCYSGGACCFALARFGTHADAEILTAYLDHYLPRTDLHTIFWYKRDLERFIRLWATDHPSLLAHMDFSGYKWATADEFVDRLMANERQYRDLSLRMMAEVSQMTSFPALKRHESAESLIAEAREAVDHLRGLVDRQRVAHEQQSQFDDELLTYRAVVEAQHGFEAKLAALKERFLELERMDNRQKAGRLFEPFLNDVFRLFDMEPRLSYSLEYEQIDGSLTFDTDDYIVEAKWWQEAIQPHHLYSFNEKVRRKGKNSLGIFISVNGFTSGAREAYREGTPFLTMEGLDFFYVLDGRLTLDELLRRKKRHANETGSCYFPATMFPG</sequence>
<evidence type="ECO:0000313" key="2">
    <source>
        <dbReference type="EMBL" id="MFE1753224.1"/>
    </source>
</evidence>
<dbReference type="Pfam" id="PF04471">
    <property type="entry name" value="Mrr_cat"/>
    <property type="match status" value="1"/>
</dbReference>
<name>A0ABW6H9B5_9ACTN</name>
<dbReference type="SUPFAM" id="SSF52980">
    <property type="entry name" value="Restriction endonuclease-like"/>
    <property type="match status" value="1"/>
</dbReference>
<evidence type="ECO:0000313" key="3">
    <source>
        <dbReference type="Proteomes" id="UP001599756"/>
    </source>
</evidence>
<accession>A0ABW6H9B5</accession>
<feature type="domain" description="Restriction endonuclease type IV Mrr" evidence="1">
    <location>
        <begin position="290"/>
        <end position="382"/>
    </location>
</feature>
<dbReference type="Pfam" id="PF19463">
    <property type="entry name" value="DUF6000"/>
    <property type="match status" value="1"/>
</dbReference>
<dbReference type="Proteomes" id="UP001599756">
    <property type="component" value="Unassembled WGS sequence"/>
</dbReference>
<dbReference type="InterPro" id="IPR046042">
    <property type="entry name" value="DUF6000"/>
</dbReference>
<dbReference type="InterPro" id="IPR011335">
    <property type="entry name" value="Restrct_endonuc-II-like"/>
</dbReference>
<dbReference type="EMBL" id="JBHYTS010000036">
    <property type="protein sequence ID" value="MFE1753224.1"/>
    <property type="molecule type" value="Genomic_DNA"/>
</dbReference>
<keyword evidence="3" id="KW-1185">Reference proteome</keyword>